<comment type="caution">
    <text evidence="1">The sequence shown here is derived from an EMBL/GenBank/DDBJ whole genome shotgun (WGS) entry which is preliminary data.</text>
</comment>
<evidence type="ECO:0008006" key="3">
    <source>
        <dbReference type="Google" id="ProtNLM"/>
    </source>
</evidence>
<evidence type="ECO:0000313" key="1">
    <source>
        <dbReference type="EMBL" id="KAA4624651.1"/>
    </source>
</evidence>
<organism evidence="1 2">
    <name type="scientific">Bacteroides ovatus</name>
    <dbReference type="NCBI Taxonomy" id="28116"/>
    <lineage>
        <taxon>Bacteria</taxon>
        <taxon>Pseudomonadati</taxon>
        <taxon>Bacteroidota</taxon>
        <taxon>Bacteroidia</taxon>
        <taxon>Bacteroidales</taxon>
        <taxon>Bacteroidaceae</taxon>
        <taxon>Bacteroides</taxon>
    </lineage>
</organism>
<accession>A0A7J4XV79</accession>
<dbReference type="InterPro" id="IPR036378">
    <property type="entry name" value="FAS1_dom_sf"/>
</dbReference>
<dbReference type="Gene3D" id="2.30.180.10">
    <property type="entry name" value="FAS1 domain"/>
    <property type="match status" value="1"/>
</dbReference>
<reference evidence="1 2" key="1">
    <citation type="journal article" date="2019" name="Nat. Med.">
        <title>A library of human gut bacterial isolates paired with longitudinal multiomics data enables mechanistic microbiome research.</title>
        <authorList>
            <person name="Poyet M."/>
            <person name="Groussin M."/>
            <person name="Gibbons S.M."/>
            <person name="Avila-Pacheco J."/>
            <person name="Jiang X."/>
            <person name="Kearney S.M."/>
            <person name="Perrotta A.R."/>
            <person name="Berdy B."/>
            <person name="Zhao S."/>
            <person name="Lieberman T.D."/>
            <person name="Swanson P.K."/>
            <person name="Smith M."/>
            <person name="Roesemann S."/>
            <person name="Alexander J.E."/>
            <person name="Rich S.A."/>
            <person name="Livny J."/>
            <person name="Vlamakis H."/>
            <person name="Clish C."/>
            <person name="Bullock K."/>
            <person name="Deik A."/>
            <person name="Scott J."/>
            <person name="Pierce K.A."/>
            <person name="Xavier R.J."/>
            <person name="Alm E.J."/>
        </authorList>
    </citation>
    <scope>NUCLEOTIDE SEQUENCE [LARGE SCALE GENOMIC DNA]</scope>
    <source>
        <strain evidence="1 2">BIOML-A15</strain>
    </source>
</reference>
<name>A0A7J4XV79_BACOV</name>
<dbReference type="PROSITE" id="PS51257">
    <property type="entry name" value="PROKAR_LIPOPROTEIN"/>
    <property type="match status" value="1"/>
</dbReference>
<dbReference type="Proteomes" id="UP000424805">
    <property type="component" value="Unassembled WGS sequence"/>
</dbReference>
<gene>
    <name evidence="1" type="ORF">F3B90_17030</name>
</gene>
<dbReference type="SUPFAM" id="SSF82153">
    <property type="entry name" value="FAS1 domain"/>
    <property type="match status" value="2"/>
</dbReference>
<dbReference type="AlphaFoldDB" id="A0A7J4XV79"/>
<sequence length="565" mass="64460">MKALNYILISACLLAGISSCTDEWDSHYTQKEPVINNVDVEIVDEPTLVYLQNEASYETMYGLFEKAGIFQTLDEKKTLYTMMVVKNENAARSLTKEGEEEDAADIFLAKAHITDAAISPSNLKEGQLLLMWNGKYVEVTTQDALTGQERIAFNGAVVKKVIKTSDAYIYELEDYINTPKSLMEVLEGLGDDYSIFKEMVMARVDRVFDKSASTPIGIDPTGNTVYDSVFTFKSSYFEAKKMNLYAENMKATMFIPSNTLVENALADAKKRLRDWNLERADSILNNWIFQSAFYKEEYKKEDFGNPAKPDLISIFNQQWRTTINKVDLDNPIKMSNGTAYYVTSLKIPTNAVLLWRIKEFFAPSWDAPMTDSEKAAYYNLYPNPETPGQYLNDNNVLCTGTKLYLKDPNQPNSNWPAIYYSALRFQLVDTTQKGVLEFKCFKMEEHVDGSHTLTPYTLPPGEYYFHWGSYGKYSRVNATFYVNDMKIRDVSDTELYSINWDRGGGGYNEIYNTVSNYDRDGAEIGVVTIGGDKPVELTIKIEFTMGVNHNLSPFHWCFRPTENCY</sequence>
<dbReference type="RefSeq" id="WP_149963841.1">
    <property type="nucleotide sequence ID" value="NZ_JBBNGB010000002.1"/>
</dbReference>
<protein>
    <recommendedName>
        <fullName evidence="3">FAS1 domain-containing protein</fullName>
    </recommendedName>
</protein>
<evidence type="ECO:0000313" key="2">
    <source>
        <dbReference type="Proteomes" id="UP000424805"/>
    </source>
</evidence>
<proteinExistence type="predicted"/>
<dbReference type="EMBL" id="VWFP01000017">
    <property type="protein sequence ID" value="KAA4624651.1"/>
    <property type="molecule type" value="Genomic_DNA"/>
</dbReference>